<gene>
    <name evidence="2" type="ORF">Q7C36_023073</name>
</gene>
<feature type="region of interest" description="Disordered" evidence="1">
    <location>
        <begin position="818"/>
        <end position="912"/>
    </location>
</feature>
<evidence type="ECO:0000313" key="3">
    <source>
        <dbReference type="Proteomes" id="UP001187315"/>
    </source>
</evidence>
<dbReference type="AlphaFoldDB" id="A0AA88IXW8"/>
<feature type="compositionally biased region" description="Polar residues" evidence="1">
    <location>
        <begin position="564"/>
        <end position="594"/>
    </location>
</feature>
<protein>
    <submittedName>
        <fullName evidence="2">Uncharacterized protein</fullName>
    </submittedName>
</protein>
<feature type="compositionally biased region" description="Low complexity" evidence="1">
    <location>
        <begin position="1039"/>
        <end position="1051"/>
    </location>
</feature>
<feature type="region of interest" description="Disordered" evidence="1">
    <location>
        <begin position="984"/>
        <end position="1081"/>
    </location>
</feature>
<keyword evidence="3" id="KW-1185">Reference proteome</keyword>
<feature type="compositionally biased region" description="Basic and acidic residues" evidence="1">
    <location>
        <begin position="1052"/>
        <end position="1065"/>
    </location>
</feature>
<feature type="compositionally biased region" description="Polar residues" evidence="1">
    <location>
        <begin position="707"/>
        <end position="716"/>
    </location>
</feature>
<feature type="compositionally biased region" description="Polar residues" evidence="1">
    <location>
        <begin position="892"/>
        <end position="902"/>
    </location>
</feature>
<reference evidence="2" key="1">
    <citation type="submission" date="2023-08" db="EMBL/GenBank/DDBJ databases">
        <title>Pelteobagrus vachellii genome.</title>
        <authorList>
            <person name="Liu H."/>
        </authorList>
    </citation>
    <scope>NUCLEOTIDE SEQUENCE</scope>
    <source>
        <strain evidence="2">PRFRI_2022a</strain>
        <tissue evidence="2">Muscle</tissue>
    </source>
</reference>
<feature type="region of interest" description="Disordered" evidence="1">
    <location>
        <begin position="546"/>
        <end position="764"/>
    </location>
</feature>
<feature type="region of interest" description="Disordered" evidence="1">
    <location>
        <begin position="381"/>
        <end position="439"/>
    </location>
</feature>
<feature type="region of interest" description="Disordered" evidence="1">
    <location>
        <begin position="931"/>
        <end position="962"/>
    </location>
</feature>
<comment type="caution">
    <text evidence="2">The sequence shown here is derived from an EMBL/GenBank/DDBJ whole genome shotgun (WGS) entry which is preliminary data.</text>
</comment>
<feature type="compositionally biased region" description="Acidic residues" evidence="1">
    <location>
        <begin position="670"/>
        <end position="690"/>
    </location>
</feature>
<feature type="compositionally biased region" description="Basic and acidic residues" evidence="1">
    <location>
        <begin position="381"/>
        <end position="398"/>
    </location>
</feature>
<feature type="compositionally biased region" description="Polar residues" evidence="1">
    <location>
        <begin position="546"/>
        <end position="555"/>
    </location>
</feature>
<proteinExistence type="predicted"/>
<dbReference type="EMBL" id="JAVHJS010000026">
    <property type="protein sequence ID" value="KAK2814807.1"/>
    <property type="molecule type" value="Genomic_DNA"/>
</dbReference>
<feature type="compositionally biased region" description="Basic and acidic residues" evidence="1">
    <location>
        <begin position="621"/>
        <end position="659"/>
    </location>
</feature>
<evidence type="ECO:0000256" key="1">
    <source>
        <dbReference type="SAM" id="MobiDB-lite"/>
    </source>
</evidence>
<feature type="compositionally biased region" description="Basic and acidic residues" evidence="1">
    <location>
        <begin position="866"/>
        <end position="891"/>
    </location>
</feature>
<feature type="region of interest" description="Disordered" evidence="1">
    <location>
        <begin position="1"/>
        <end position="35"/>
    </location>
</feature>
<feature type="region of interest" description="Disordered" evidence="1">
    <location>
        <begin position="67"/>
        <end position="101"/>
    </location>
</feature>
<feature type="region of interest" description="Disordered" evidence="1">
    <location>
        <begin position="464"/>
        <end position="498"/>
    </location>
</feature>
<name>A0AA88IXW8_TACVA</name>
<feature type="compositionally biased region" description="Acidic residues" evidence="1">
    <location>
        <begin position="836"/>
        <end position="855"/>
    </location>
</feature>
<sequence>MKTTRQLPVRGSKMSTAGPSSIRRQNGVVQQTLARKPPTLKVHQTVFSMYDVSTNPKEFVPFIKASRHGSRMKLSGERSQRSGAGPAAKDTEKPRLLSKRPRRDLIRAKVSMEETVRNSQIKLPDNRVPGKFITSTPKDLSQMTKRLDEGVRPSAKPKVEVKDMTPRAITVQKKHADQNLRDALKTDKAAEDKTEVKPQNNALRDKIARDILHYIQSASYKKKLTERFMEEISVHLENALSQTQELQHAMRDQSGVQPEFQMFTSTARSCRQEGTSELGFSLCVTSLIGFSLIESRDEIIECIKSVSSKTPSVTKTSTEIVKNVFESILASLIDVDTLNPEKDIDRLAPDSMTSTLASHVFNVKRACECILQRINLKESQYSHHEPADRGDKVLRPADESDLQASPVTDVTAKSPLEEVTAPSEKVHPSEIVPSEVDEQDLHLTTTQDHAFMKIIKKVKNIWTSKNQDESSEAEVKDEHEEQIISDDFIPPPQTSATEQDLKPDYVAEEQLLPELVVDLDQPSSSEETVPSEVDEQDLQLIGHQELTSPVPSPDTSEMADSPKGSATSRTLSSTKASTSSIPDKSDTESSTIIQKSEDVFKPTLSLSDMVKAVSLESEEKEEVKEILLTESKELDHDHSSGPEVKGKDEIKSEDERISDDFIPPPQTSPTEEDLRPEEEAEEQLQDDSDVDHEQVLATASEEKLPSEATSQNSQLIRHQKVASPVPSPRSSEMAESPRGSATIRTGRKTKASAPPNIPLSIPDKSDTELSTIIQKREDLFKQTLSLNDMVKAVSLKSAEKEDVKEILLTEFKKLSLLSSLSLDQDQSSGPEVTGKEEEEEEEEEKEEEEEEEEEEKSIMAVSEPISHLDDPLASRDEMSDSDLAKSIHEKVTVTSGEVSNLEDTPEKATTEVPVPLSIRYKTDIDMVMCPKSLDQDQSSSIEEDLRPEEGAEEQLSDDSDVDIEVDVDIEQILATLSETAAQDLRLIGHQEHPGLVPSPPSTKKPDSTKGSARRKTRPTKKFSFLSSMAKGMKKTSGCFSTTSDDLSLDSSRTFDLKEATEESTEHGPATSDDVSKKCFLV</sequence>
<feature type="compositionally biased region" description="Acidic residues" evidence="1">
    <location>
        <begin position="950"/>
        <end position="962"/>
    </location>
</feature>
<organism evidence="2 3">
    <name type="scientific">Tachysurus vachellii</name>
    <name type="common">Darkbarbel catfish</name>
    <name type="synonym">Pelteobagrus vachellii</name>
    <dbReference type="NCBI Taxonomy" id="175792"/>
    <lineage>
        <taxon>Eukaryota</taxon>
        <taxon>Metazoa</taxon>
        <taxon>Chordata</taxon>
        <taxon>Craniata</taxon>
        <taxon>Vertebrata</taxon>
        <taxon>Euteleostomi</taxon>
        <taxon>Actinopterygii</taxon>
        <taxon>Neopterygii</taxon>
        <taxon>Teleostei</taxon>
        <taxon>Ostariophysi</taxon>
        <taxon>Siluriformes</taxon>
        <taxon>Bagridae</taxon>
        <taxon>Tachysurus</taxon>
    </lineage>
</organism>
<accession>A0AA88IXW8</accession>
<dbReference type="Proteomes" id="UP001187315">
    <property type="component" value="Unassembled WGS sequence"/>
</dbReference>
<feature type="compositionally biased region" description="Low complexity" evidence="1">
    <location>
        <begin position="818"/>
        <end position="828"/>
    </location>
</feature>
<evidence type="ECO:0000313" key="2">
    <source>
        <dbReference type="EMBL" id="KAK2814807.1"/>
    </source>
</evidence>
<feature type="compositionally biased region" description="Basic and acidic residues" evidence="1">
    <location>
        <begin position="473"/>
        <end position="482"/>
    </location>
</feature>
<feature type="compositionally biased region" description="Basic residues" evidence="1">
    <location>
        <begin position="1011"/>
        <end position="1020"/>
    </location>
</feature>
<feature type="compositionally biased region" description="Polar residues" evidence="1">
    <location>
        <begin position="13"/>
        <end position="33"/>
    </location>
</feature>